<dbReference type="InterPro" id="IPR001173">
    <property type="entry name" value="Glyco_trans_2-like"/>
</dbReference>
<keyword evidence="1" id="KW-0472">Membrane</keyword>
<evidence type="ECO:0000259" key="2">
    <source>
        <dbReference type="Pfam" id="PF00535"/>
    </source>
</evidence>
<keyword evidence="1" id="KW-1133">Transmembrane helix</keyword>
<dbReference type="InterPro" id="IPR050256">
    <property type="entry name" value="Glycosyltransferase_2"/>
</dbReference>
<dbReference type="PANTHER" id="PTHR48090">
    <property type="entry name" value="UNDECAPRENYL-PHOSPHATE 4-DEOXY-4-FORMAMIDO-L-ARABINOSE TRANSFERASE-RELATED"/>
    <property type="match status" value="1"/>
</dbReference>
<evidence type="ECO:0000313" key="4">
    <source>
        <dbReference type="Proteomes" id="UP000648239"/>
    </source>
</evidence>
<evidence type="ECO:0000256" key="1">
    <source>
        <dbReference type="SAM" id="Phobius"/>
    </source>
</evidence>
<dbReference type="EMBL" id="JACXWD010000018">
    <property type="protein sequence ID" value="MBD3867902.1"/>
    <property type="molecule type" value="Genomic_DNA"/>
</dbReference>
<name>A0A8J7CCT2_9BACT</name>
<feature type="transmembrane region" description="Helical" evidence="1">
    <location>
        <begin position="285"/>
        <end position="304"/>
    </location>
</feature>
<protein>
    <submittedName>
        <fullName evidence="3">Glycosyltransferase family 2 protein</fullName>
    </submittedName>
</protein>
<dbReference type="InterPro" id="IPR029044">
    <property type="entry name" value="Nucleotide-diphossugar_trans"/>
</dbReference>
<dbReference type="Gene3D" id="3.90.550.10">
    <property type="entry name" value="Spore Coat Polysaccharide Biosynthesis Protein SpsA, Chain A"/>
    <property type="match status" value="1"/>
</dbReference>
<organism evidence="3 4">
    <name type="scientific">Candidatus Polarisedimenticola svalbardensis</name>
    <dbReference type="NCBI Taxonomy" id="2886004"/>
    <lineage>
        <taxon>Bacteria</taxon>
        <taxon>Pseudomonadati</taxon>
        <taxon>Acidobacteriota</taxon>
        <taxon>Candidatus Polarisedimenticolia</taxon>
        <taxon>Candidatus Polarisedimenticolales</taxon>
        <taxon>Candidatus Polarisedimenticolaceae</taxon>
        <taxon>Candidatus Polarisedimenticola</taxon>
    </lineage>
</organism>
<dbReference type="SUPFAM" id="SSF53448">
    <property type="entry name" value="Nucleotide-diphospho-sugar transferases"/>
    <property type="match status" value="1"/>
</dbReference>
<proteinExistence type="predicted"/>
<feature type="transmembrane region" description="Helical" evidence="1">
    <location>
        <begin position="251"/>
        <end position="273"/>
    </location>
</feature>
<keyword evidence="1" id="KW-0812">Transmembrane</keyword>
<reference evidence="3 4" key="1">
    <citation type="submission" date="2020-08" db="EMBL/GenBank/DDBJ databases">
        <title>Acidobacteriota in marine sediments use diverse sulfur dissimilation pathways.</title>
        <authorList>
            <person name="Wasmund K."/>
        </authorList>
    </citation>
    <scope>NUCLEOTIDE SEQUENCE [LARGE SCALE GENOMIC DNA]</scope>
    <source>
        <strain evidence="3">MAG AM4</strain>
    </source>
</reference>
<gene>
    <name evidence="3" type="ORF">IFK94_07250</name>
</gene>
<dbReference type="CDD" id="cd04179">
    <property type="entry name" value="DPM_DPG-synthase_like"/>
    <property type="match status" value="1"/>
</dbReference>
<comment type="caution">
    <text evidence="3">The sequence shown here is derived from an EMBL/GenBank/DDBJ whole genome shotgun (WGS) entry which is preliminary data.</text>
</comment>
<accession>A0A8J7CCT2</accession>
<dbReference type="Proteomes" id="UP000648239">
    <property type="component" value="Unassembled WGS sequence"/>
</dbReference>
<dbReference type="PANTHER" id="PTHR48090:SF7">
    <property type="entry name" value="RFBJ PROTEIN"/>
    <property type="match status" value="1"/>
</dbReference>
<sequence length="322" mass="36078">MVQKDSKAIAVVIPAFMVRDSIQKVIRSLSEDIAVIVVVDDCCPEKSGDQAAALRDPRVVIVHHEFNRGVGGAMVSGYRKALELGSDLIVKMDGDGQMDADRIPDLLKPLQEGRADYAKGNRLRHYEHLRSMPKMRLFGNSILSFAVKMVSGYWNVMDPTNGFTVIKAEMLRQLPLHKLSTGYYFETDMLARLHVLRAVVRDVEMPAVYGSESSNLRIRNILFRFPLKLTRSILRRLFLKYYIYDFNMASIYLMAGLPLFLFGGCFGLVQWILSVATGIPRTAGTIMLSAVCFVVGLQMLLSAIQLDIANVPDRVESSPRTN</sequence>
<evidence type="ECO:0000313" key="3">
    <source>
        <dbReference type="EMBL" id="MBD3867902.1"/>
    </source>
</evidence>
<feature type="domain" description="Glycosyltransferase 2-like" evidence="2">
    <location>
        <begin position="11"/>
        <end position="173"/>
    </location>
</feature>
<dbReference type="Pfam" id="PF00535">
    <property type="entry name" value="Glycos_transf_2"/>
    <property type="match status" value="1"/>
</dbReference>
<dbReference type="AlphaFoldDB" id="A0A8J7CCT2"/>